<name>A0A420W791_9BACT</name>
<evidence type="ECO:0000256" key="1">
    <source>
        <dbReference type="SAM" id="Phobius"/>
    </source>
</evidence>
<organism evidence="2 3">
    <name type="scientific">Thermovibrio guaymasensis</name>
    <dbReference type="NCBI Taxonomy" id="240167"/>
    <lineage>
        <taxon>Bacteria</taxon>
        <taxon>Pseudomonadati</taxon>
        <taxon>Aquificota</taxon>
        <taxon>Aquificia</taxon>
        <taxon>Desulfurobacteriales</taxon>
        <taxon>Desulfurobacteriaceae</taxon>
        <taxon>Thermovibrio</taxon>
    </lineage>
</organism>
<keyword evidence="1" id="KW-1133">Transmembrane helix</keyword>
<dbReference type="EMBL" id="RBIE01000001">
    <property type="protein sequence ID" value="RKQ63163.1"/>
    <property type="molecule type" value="Genomic_DNA"/>
</dbReference>
<evidence type="ECO:0000313" key="3">
    <source>
        <dbReference type="Proteomes" id="UP000280881"/>
    </source>
</evidence>
<dbReference type="AlphaFoldDB" id="A0A420W791"/>
<keyword evidence="3" id="KW-1185">Reference proteome</keyword>
<feature type="transmembrane region" description="Helical" evidence="1">
    <location>
        <begin position="82"/>
        <end position="102"/>
    </location>
</feature>
<protein>
    <submittedName>
        <fullName evidence="2">Uncharacterized protein</fullName>
    </submittedName>
</protein>
<dbReference type="OrthoDB" id="9957194at2"/>
<dbReference type="Proteomes" id="UP000280881">
    <property type="component" value="Unassembled WGS sequence"/>
</dbReference>
<comment type="caution">
    <text evidence="2">The sequence shown here is derived from an EMBL/GenBank/DDBJ whole genome shotgun (WGS) entry which is preliminary data.</text>
</comment>
<proteinExistence type="predicted"/>
<sequence length="109" mass="12374">MKKLILAILIPLILFVPSYSQEVKEDRPIEAWIVYKQEGDKVIEVVKIKTASGKIYEIRPHLSKEEIPKPVSKIPQKSYPPLFTLVIIILMGLSVGIGILIWKLKKEGP</sequence>
<keyword evidence="1" id="KW-0472">Membrane</keyword>
<reference evidence="2 3" key="1">
    <citation type="submission" date="2018-10" db="EMBL/GenBank/DDBJ databases">
        <title>Genomic Encyclopedia of Type Strains, Phase IV (KMG-IV): sequencing the most valuable type-strain genomes for metagenomic binning, comparative biology and taxonomic classification.</title>
        <authorList>
            <person name="Goeker M."/>
        </authorList>
    </citation>
    <scope>NUCLEOTIDE SEQUENCE [LARGE SCALE GENOMIC DNA]</scope>
    <source>
        <strain evidence="2 3">DSM 15521</strain>
    </source>
</reference>
<gene>
    <name evidence="2" type="ORF">C7457_0025</name>
</gene>
<evidence type="ECO:0000313" key="2">
    <source>
        <dbReference type="EMBL" id="RKQ63163.1"/>
    </source>
</evidence>
<dbReference type="RefSeq" id="WP_121169324.1">
    <property type="nucleotide sequence ID" value="NZ_RBIE01000001.1"/>
</dbReference>
<accession>A0A420W791</accession>
<keyword evidence="1" id="KW-0812">Transmembrane</keyword>